<comment type="caution">
    <text evidence="5">The sequence shown here is derived from an EMBL/GenBank/DDBJ whole genome shotgun (WGS) entry which is preliminary data.</text>
</comment>
<keyword evidence="6" id="KW-1185">Reference proteome</keyword>
<reference evidence="5" key="1">
    <citation type="submission" date="2020-12" db="EMBL/GenBank/DDBJ databases">
        <authorList>
            <person name="Huq M.A."/>
        </authorList>
    </citation>
    <scope>NUCLEOTIDE SEQUENCE</scope>
    <source>
        <strain evidence="5">MAHUQ-46</strain>
    </source>
</reference>
<name>A0A934MRS9_9BACL</name>
<dbReference type="Gene3D" id="2.40.50.100">
    <property type="match status" value="2"/>
</dbReference>
<dbReference type="InterPro" id="IPR058627">
    <property type="entry name" value="MdtA-like_C"/>
</dbReference>
<organism evidence="5 6">
    <name type="scientific">Paenibacillus roseus</name>
    <dbReference type="NCBI Taxonomy" id="2798579"/>
    <lineage>
        <taxon>Bacteria</taxon>
        <taxon>Bacillati</taxon>
        <taxon>Bacillota</taxon>
        <taxon>Bacilli</taxon>
        <taxon>Bacillales</taxon>
        <taxon>Paenibacillaceae</taxon>
        <taxon>Paenibacillus</taxon>
    </lineage>
</organism>
<dbReference type="Pfam" id="PF25973">
    <property type="entry name" value="BSH_CzcB"/>
    <property type="match status" value="1"/>
</dbReference>
<feature type="domain" description="Multidrug resistance protein MdtA-like C-terminal permuted SH3" evidence="3">
    <location>
        <begin position="318"/>
        <end position="372"/>
    </location>
</feature>
<dbReference type="AlphaFoldDB" id="A0A934MRS9"/>
<protein>
    <submittedName>
        <fullName evidence="5">Efflux RND transporter periplasmic adaptor subunit</fullName>
    </submittedName>
</protein>
<evidence type="ECO:0000259" key="4">
    <source>
        <dbReference type="Pfam" id="PF25973"/>
    </source>
</evidence>
<dbReference type="Proteomes" id="UP000640274">
    <property type="component" value="Unassembled WGS sequence"/>
</dbReference>
<dbReference type="EMBL" id="JAELUP010000103">
    <property type="protein sequence ID" value="MBJ6363188.1"/>
    <property type="molecule type" value="Genomic_DNA"/>
</dbReference>
<dbReference type="GO" id="GO:1990281">
    <property type="term" value="C:efflux pump complex"/>
    <property type="evidence" value="ECO:0007669"/>
    <property type="project" value="TreeGrafter"/>
</dbReference>
<evidence type="ECO:0000313" key="6">
    <source>
        <dbReference type="Proteomes" id="UP000640274"/>
    </source>
</evidence>
<evidence type="ECO:0000256" key="1">
    <source>
        <dbReference type="ARBA" id="ARBA00009477"/>
    </source>
</evidence>
<dbReference type="Gene3D" id="2.40.420.20">
    <property type="match status" value="1"/>
</dbReference>
<evidence type="ECO:0000313" key="5">
    <source>
        <dbReference type="EMBL" id="MBJ6363188.1"/>
    </source>
</evidence>
<dbReference type="GO" id="GO:0015562">
    <property type="term" value="F:efflux transmembrane transporter activity"/>
    <property type="evidence" value="ECO:0007669"/>
    <property type="project" value="TreeGrafter"/>
</dbReference>
<dbReference type="NCBIfam" id="TIGR01730">
    <property type="entry name" value="RND_mfp"/>
    <property type="match status" value="1"/>
</dbReference>
<feature type="compositionally biased region" description="Polar residues" evidence="2">
    <location>
        <begin position="1"/>
        <end position="12"/>
    </location>
</feature>
<dbReference type="SUPFAM" id="SSF111369">
    <property type="entry name" value="HlyD-like secretion proteins"/>
    <property type="match status" value="1"/>
</dbReference>
<comment type="similarity">
    <text evidence="1">Belongs to the membrane fusion protein (MFP) (TC 8.A.1) family.</text>
</comment>
<feature type="compositionally biased region" description="Low complexity" evidence="2">
    <location>
        <begin position="272"/>
        <end position="282"/>
    </location>
</feature>
<feature type="domain" description="CzcB-like barrel-sandwich hybrid" evidence="4">
    <location>
        <begin position="110"/>
        <end position="224"/>
    </location>
</feature>
<accession>A0A934MRS9</accession>
<dbReference type="Pfam" id="PF25967">
    <property type="entry name" value="RND-MFP_C"/>
    <property type="match status" value="1"/>
</dbReference>
<dbReference type="RefSeq" id="WP_199020757.1">
    <property type="nucleotide sequence ID" value="NZ_JAELUP010000103.1"/>
</dbReference>
<evidence type="ECO:0000256" key="2">
    <source>
        <dbReference type="SAM" id="MobiDB-lite"/>
    </source>
</evidence>
<sequence length="374" mass="41000">MSTKWWTENSSKLSDELPQKMNPNQPRRGKWMRTALVLMLGAALAVTSGCSLLPKEEDEEVLPPITPPQVSKKPEYTVTTTTLETAVTGSGKLLSVQEETASFQLDGMKLKSIAVKPGDNVKEGQVIAELDVTAMEKSLRSDRLKFRTQEVQMKETLRKRDELSDIEFEEAVIVFEQAKQDILDKEADIAKAKLTAPFSGTVISVTAKKGDSIKSYDPIAIIADTTHLLVAANVSKDKLNSIAIGMPVEVDINNAGKHQGKVKQFPMKQDDNNNGNPGGNNNSEKPEDFLIVELDKMPEDLNRGTPLSIKIITNRKENAIVIPPSALRTIGSRTYVQVVDGEGRREVDVAVGQQTSTQVEILEGLKPGQKVVGR</sequence>
<dbReference type="PANTHER" id="PTHR30469:SF33">
    <property type="entry name" value="SLR1207 PROTEIN"/>
    <property type="match status" value="1"/>
</dbReference>
<dbReference type="PANTHER" id="PTHR30469">
    <property type="entry name" value="MULTIDRUG RESISTANCE PROTEIN MDTA"/>
    <property type="match status" value="1"/>
</dbReference>
<proteinExistence type="inferred from homology"/>
<gene>
    <name evidence="5" type="ORF">JFN88_18450</name>
</gene>
<evidence type="ECO:0000259" key="3">
    <source>
        <dbReference type="Pfam" id="PF25967"/>
    </source>
</evidence>
<dbReference type="InterPro" id="IPR058647">
    <property type="entry name" value="BSH_CzcB-like"/>
</dbReference>
<feature type="region of interest" description="Disordered" evidence="2">
    <location>
        <begin position="259"/>
        <end position="285"/>
    </location>
</feature>
<dbReference type="InterPro" id="IPR006143">
    <property type="entry name" value="RND_pump_MFP"/>
</dbReference>
<feature type="region of interest" description="Disordered" evidence="2">
    <location>
        <begin position="1"/>
        <end position="27"/>
    </location>
</feature>